<feature type="transmembrane region" description="Helical" evidence="1">
    <location>
        <begin position="272"/>
        <end position="292"/>
    </location>
</feature>
<evidence type="ECO:0000256" key="1">
    <source>
        <dbReference type="SAM" id="Phobius"/>
    </source>
</evidence>
<evidence type="ECO:0000313" key="2">
    <source>
        <dbReference type="EMBL" id="KAH6898686.1"/>
    </source>
</evidence>
<dbReference type="AlphaFoldDB" id="A0A9P9AVX6"/>
<dbReference type="EMBL" id="JAGPYM010000002">
    <property type="protein sequence ID" value="KAH6898686.1"/>
    <property type="molecule type" value="Genomic_DNA"/>
</dbReference>
<keyword evidence="1" id="KW-1133">Transmembrane helix</keyword>
<proteinExistence type="predicted"/>
<evidence type="ECO:0000313" key="3">
    <source>
        <dbReference type="Proteomes" id="UP000777438"/>
    </source>
</evidence>
<accession>A0A9P9AVX6</accession>
<dbReference type="OrthoDB" id="5057786at2759"/>
<keyword evidence="3" id="KW-1185">Reference proteome</keyword>
<organism evidence="2 3">
    <name type="scientific">Thelonectria olida</name>
    <dbReference type="NCBI Taxonomy" id="1576542"/>
    <lineage>
        <taxon>Eukaryota</taxon>
        <taxon>Fungi</taxon>
        <taxon>Dikarya</taxon>
        <taxon>Ascomycota</taxon>
        <taxon>Pezizomycotina</taxon>
        <taxon>Sordariomycetes</taxon>
        <taxon>Hypocreomycetidae</taxon>
        <taxon>Hypocreales</taxon>
        <taxon>Nectriaceae</taxon>
        <taxon>Thelonectria</taxon>
    </lineage>
</organism>
<keyword evidence="1" id="KW-0472">Membrane</keyword>
<keyword evidence="1" id="KW-0812">Transmembrane</keyword>
<feature type="transmembrane region" description="Helical" evidence="1">
    <location>
        <begin position="150"/>
        <end position="168"/>
    </location>
</feature>
<dbReference type="Proteomes" id="UP000777438">
    <property type="component" value="Unassembled WGS sequence"/>
</dbReference>
<feature type="transmembrane region" description="Helical" evidence="1">
    <location>
        <begin position="110"/>
        <end position="130"/>
    </location>
</feature>
<sequence length="314" mass="35816">MTVVQQLLLLRHLQHFFTHVSNIIVAPIFSFSQITIPFGSHLRLRPFSNMLSWRAHLFFWALALASLPVAILRERFRHVLPGFLGDTLIENVLPVLAFTAMFSPLRGMRWTYCLCLGCLCVASHDMASGIGFVGRMPSGMAEMDQEGKRMMVAQVLAAFMVLGFLEPLRRNRPEIEMYGAGMLLVWPLRATAQGRLRGKLLALVTFAILDRWVLSNRAWFPADLGKRASYVHAWLLITPLLDVGETLFYTAYNFTHPGWRRARTRLIRKRGWMNWLLLNAALLACWIAWWRMTGILDRLVNSGKAPPAKASFFS</sequence>
<reference evidence="2 3" key="1">
    <citation type="journal article" date="2021" name="Nat. Commun.">
        <title>Genetic determinants of endophytism in the Arabidopsis root mycobiome.</title>
        <authorList>
            <person name="Mesny F."/>
            <person name="Miyauchi S."/>
            <person name="Thiergart T."/>
            <person name="Pickel B."/>
            <person name="Atanasova L."/>
            <person name="Karlsson M."/>
            <person name="Huettel B."/>
            <person name="Barry K.W."/>
            <person name="Haridas S."/>
            <person name="Chen C."/>
            <person name="Bauer D."/>
            <person name="Andreopoulos W."/>
            <person name="Pangilinan J."/>
            <person name="LaButti K."/>
            <person name="Riley R."/>
            <person name="Lipzen A."/>
            <person name="Clum A."/>
            <person name="Drula E."/>
            <person name="Henrissat B."/>
            <person name="Kohler A."/>
            <person name="Grigoriev I.V."/>
            <person name="Martin F.M."/>
            <person name="Hacquard S."/>
        </authorList>
    </citation>
    <scope>NUCLEOTIDE SEQUENCE [LARGE SCALE GENOMIC DNA]</scope>
    <source>
        <strain evidence="2 3">MPI-CAGE-CH-0241</strain>
    </source>
</reference>
<gene>
    <name evidence="2" type="ORF">B0T10DRAFT_601607</name>
</gene>
<protein>
    <submittedName>
        <fullName evidence="2">Uncharacterized protein</fullName>
    </submittedName>
</protein>
<feature type="transmembrane region" description="Helical" evidence="1">
    <location>
        <begin position="51"/>
        <end position="71"/>
    </location>
</feature>
<name>A0A9P9AVX6_9HYPO</name>
<feature type="transmembrane region" description="Helical" evidence="1">
    <location>
        <begin position="83"/>
        <end position="103"/>
    </location>
</feature>
<feature type="transmembrane region" description="Helical" evidence="1">
    <location>
        <begin position="20"/>
        <end position="39"/>
    </location>
</feature>
<comment type="caution">
    <text evidence="2">The sequence shown here is derived from an EMBL/GenBank/DDBJ whole genome shotgun (WGS) entry which is preliminary data.</text>
</comment>